<feature type="region of interest" description="Disordered" evidence="12">
    <location>
        <begin position="1461"/>
        <end position="1525"/>
    </location>
</feature>
<dbReference type="VEuPathDB" id="FungiDB:C5L36_0A08870"/>
<sequence>MEDLAITRESANIGNKQIQQSKDGQLCIQVKNGLVILNPKDNQPTKPKSLSDIFNVTKCNKTLKMRENFLKDVVHEGFAEISQGKTQLNPLDNINVNQISISDSGVSHNLECVYAMVNDTYNCLLFEFKRNGGVQQICLINEEIAGFEGIDSSKILSEEEIRRLRINHFQWFKGIRFSLRKDPVWPLVGSSCFFCFSESEEQWVYRFNCITSAIERVCPFKIDLDVSKKECVLYCELSDWRKSEKEGFDLYFDFIMMTSLNNIIRKKCYLSSEDGSIYVSELEDTLEFENMIVNYKLLSSQDGGLFMAVLFRNSLEFYKFDSEDNEVVVLLENLAIIDNMINFSDEDGVETLILTNGLGEMIYVRFSLDKFKCVHQEKLNYFNEINLTSATENVPFFRKINEITKKGSYTIASMEMDPTGKFIYMMYDLVDLQTNFEFSIPPSRKDRLLFTIIKSKERVEIDFQKSDEFNSIVSSPLYWRLLTIFTNCETTPGAEDCMELDSVEMELGSQLADSGYSLVDTLILNQTIDKKRVEFGCVGDVSSPAFGKHKKTIQEVIARYVISKVEANALMIDDDEDMFMYMQCCAFMGEKPKSTRVCKMNVSGTKLVESFDDTTVADNGDIYAARGGLEMAKVRVYVGMADSLKKTDTEPFLDFMEHGGDGADKNNAVSVDVNANNLAPEATVGHKNNMSFGEERPPVNDMQGNDESFNMGVNLMNMNMNMEMNMVVPSSLNNNANMNSISPVNMSDLGMYLNSVHDVSFGLGDQNGNMKSASNVDGGINIENTHESNTMSMKDIHFSQNYADSKGGQKDKTGSFGLDCNNNPSNNQNNNEAKESNNGITPFASKSSPRKSIDKRRSSIEDSTSQQKRSRASGEMLDYLMSEFAKHPNPSAQTRKEISVKTGMPERSVRIWFQNRRAKARKMVKLNQKDPQNSQLIQHMGQNLNSNLGTETQNISNGPRNYPDNPGSNPINSYDHHNNSEKNNDYNNQQQDMTSALNKMNNLPLEIKGKYYLIECKGLSVGTWQRIRAGYVKTDSLDRLNNLSPKVISEIMKSTDLIVILSKKDQELNYFFSGSFNNERVLFRIFYPVMSILKCSLLNQTQQMINNSNNRNKNNNQENNNLQQQFEPNGSELHLELGASPQFAVHLFSANSANSNQWSICEDFSEGQQVANAFMGPGGTGQPHILNDDIGRLTYLNTLIAAMKKNTKAEEQTVIRSQSVDFGTTVQPNYIPTNMNHSVSQSMNMINPSTSPMNKSTNNSTPGSVSLIPNYTGFSHQPSHLSLSTGTCEDSNASHRMMINDNLITNDILYGLNSEDTGMVDHNEKIFLHNSNNHLTLDGLFTPGGADSDLGDSKVVSNDLDLFNQRDNSLNTGNREMSNHMGVKATDSMKQQNSEIDDAIGMDMGMQLEIEMVGGNNPKFNTDEDKHNDNRNNGDEKNMSEFFLNDDPNIDGFDGLRWSEEQGRSKRVRRNQSKVLSPQDEHYESESRSENENENEGEEEGEEGEEEEEESSSGEEESSDNEESLKLLNESETFELSHKYRELNKHLEEQRSKLTTQNGVTVVKKTLQEAEELFEDAKNTSSTVLLATDSATLKEIGEQARIATENVKFGQSEKSIKFDDFVDCWIECFGDVEQLSRLSNENDQNVEYNWSNAGLLSNSISRYVNGCDFLLGPLDIEKKKRTTRSRLVDDAKKKATTTANLKDANEIVNKDTKDDTSKSAEKLFLKLKQFGKKISLYEAVLNPHSFGKSIECLFYCSFLINSGFLVMNFFPNGVPYIEVRNPENIKQYSRYRSNDDAKSHIVFNLDEPTWKELVSIYQIREPFFDNTNG</sequence>
<gene>
    <name evidence="14" type="ORF">CAS74_004268</name>
</gene>
<dbReference type="VEuPathDB" id="FungiDB:C5L36_0A08880"/>
<evidence type="ECO:0000256" key="4">
    <source>
        <dbReference type="ARBA" id="ARBA00023125"/>
    </source>
</evidence>
<dbReference type="PROSITE" id="PS50071">
    <property type="entry name" value="HOMEOBOX_2"/>
    <property type="match status" value="1"/>
</dbReference>
<proteinExistence type="inferred from homology"/>
<dbReference type="GO" id="GO:0005634">
    <property type="term" value="C:nucleus"/>
    <property type="evidence" value="ECO:0007669"/>
    <property type="project" value="UniProtKB-SubCell"/>
</dbReference>
<feature type="region of interest" description="Disordered" evidence="12">
    <location>
        <begin position="801"/>
        <end position="873"/>
    </location>
</feature>
<feature type="compositionally biased region" description="Basic and acidic residues" evidence="12">
    <location>
        <begin position="1421"/>
        <end position="1439"/>
    </location>
</feature>
<feature type="region of interest" description="Disordered" evidence="12">
    <location>
        <begin position="1414"/>
        <end position="1446"/>
    </location>
</feature>
<keyword evidence="6" id="KW-0233">DNA recombination</keyword>
<evidence type="ECO:0000256" key="7">
    <source>
        <dbReference type="ARBA" id="ARBA00023204"/>
    </source>
</evidence>
<dbReference type="Pfam" id="PF00046">
    <property type="entry name" value="Homeodomain"/>
    <property type="match status" value="1"/>
</dbReference>
<evidence type="ECO:0000256" key="12">
    <source>
        <dbReference type="SAM" id="MobiDB-lite"/>
    </source>
</evidence>
<evidence type="ECO:0000256" key="10">
    <source>
        <dbReference type="RuleBase" id="RU000682"/>
    </source>
</evidence>
<dbReference type="GO" id="GO:0006281">
    <property type="term" value="P:DNA repair"/>
    <property type="evidence" value="ECO:0007669"/>
    <property type="project" value="UniProtKB-KW"/>
</dbReference>
<dbReference type="PANTHER" id="PTHR16140:SF0">
    <property type="entry name" value="NON-STRUCTURAL MAINTENANCE OF CHROMOSOMES ELEMENT 4"/>
    <property type="match status" value="1"/>
</dbReference>
<dbReference type="Pfam" id="PF08743">
    <property type="entry name" value="Nse4_C"/>
    <property type="match status" value="1"/>
</dbReference>
<keyword evidence="4 9" id="KW-0238">DNA-binding</keyword>
<name>A0A1Z8JJ59_PICKU</name>
<keyword evidence="11" id="KW-0175">Coiled coil</keyword>
<keyword evidence="7" id="KW-0234">DNA repair</keyword>
<feature type="compositionally biased region" description="Basic and acidic residues" evidence="12">
    <location>
        <begin position="974"/>
        <end position="984"/>
    </location>
</feature>
<dbReference type="VEuPathDB" id="FungiDB:C5L36_0A08860"/>
<evidence type="ECO:0000256" key="8">
    <source>
        <dbReference type="ARBA" id="ARBA00023242"/>
    </source>
</evidence>
<evidence type="ECO:0000256" key="1">
    <source>
        <dbReference type="ARBA" id="ARBA00004123"/>
    </source>
</evidence>
<accession>A0A1Z8JJ59</accession>
<dbReference type="InterPro" id="IPR001356">
    <property type="entry name" value="HD"/>
</dbReference>
<protein>
    <recommendedName>
        <fullName evidence="13">Homeobox domain-containing protein</fullName>
    </recommendedName>
</protein>
<dbReference type="EMBL" id="NHMM01000007">
    <property type="protein sequence ID" value="OUT20605.1"/>
    <property type="molecule type" value="Genomic_DNA"/>
</dbReference>
<dbReference type="InterPro" id="IPR014854">
    <property type="entry name" value="Nse4_C"/>
</dbReference>
<evidence type="ECO:0000256" key="6">
    <source>
        <dbReference type="ARBA" id="ARBA00023172"/>
    </source>
</evidence>
<dbReference type="Gene3D" id="1.10.10.60">
    <property type="entry name" value="Homeodomain-like"/>
    <property type="match status" value="1"/>
</dbReference>
<keyword evidence="3" id="KW-0227">DNA damage</keyword>
<feature type="coiled-coil region" evidence="11">
    <location>
        <begin position="1098"/>
        <end position="1125"/>
    </location>
</feature>
<keyword evidence="5 9" id="KW-0371">Homeobox</keyword>
<dbReference type="CDD" id="cd00086">
    <property type="entry name" value="homeodomain"/>
    <property type="match status" value="1"/>
</dbReference>
<comment type="subcellular location">
    <subcellularLocation>
        <location evidence="1 9 10">Nucleus</location>
    </subcellularLocation>
</comment>
<dbReference type="GO" id="GO:0030915">
    <property type="term" value="C:Smc5-Smc6 complex"/>
    <property type="evidence" value="ECO:0007669"/>
    <property type="project" value="InterPro"/>
</dbReference>
<dbReference type="GO" id="GO:0006310">
    <property type="term" value="P:DNA recombination"/>
    <property type="evidence" value="ECO:0007669"/>
    <property type="project" value="UniProtKB-KW"/>
</dbReference>
<evidence type="ECO:0000256" key="9">
    <source>
        <dbReference type="PROSITE-ProRule" id="PRU00108"/>
    </source>
</evidence>
<keyword evidence="8 9" id="KW-0539">Nucleus</keyword>
<reference evidence="14 15" key="1">
    <citation type="submission" date="2017-05" db="EMBL/GenBank/DDBJ databases">
        <title>The Genome Sequence of Candida krusei Ckrusei653.</title>
        <authorList>
            <person name="Cuomo C."/>
            <person name="Forche A."/>
            <person name="Young S."/>
            <person name="Abouelleil A."/>
            <person name="Cao P."/>
            <person name="Chapman S."/>
            <person name="Cusick C."/>
            <person name="Shea T."/>
            <person name="Nusbaum C."/>
            <person name="Birren B."/>
        </authorList>
    </citation>
    <scope>NUCLEOTIDE SEQUENCE [LARGE SCALE GENOMIC DNA]</scope>
    <source>
        <strain evidence="14 15">Ckrusei653</strain>
    </source>
</reference>
<feature type="compositionally biased region" description="Basic and acidic residues" evidence="12">
    <location>
        <begin position="1479"/>
        <end position="1491"/>
    </location>
</feature>
<evidence type="ECO:0000256" key="5">
    <source>
        <dbReference type="ARBA" id="ARBA00023155"/>
    </source>
</evidence>
<dbReference type="SMART" id="SM00389">
    <property type="entry name" value="HOX"/>
    <property type="match status" value="1"/>
</dbReference>
<feature type="domain" description="Homeobox" evidence="13">
    <location>
        <begin position="863"/>
        <end position="923"/>
    </location>
</feature>
<dbReference type="PANTHER" id="PTHR16140">
    <property type="entry name" value="NON-STRUCTURAL MAINTENANCE OF CHROMOSOMES ELEMENT 4"/>
    <property type="match status" value="1"/>
</dbReference>
<dbReference type="PROSITE" id="PS00027">
    <property type="entry name" value="HOMEOBOX_1"/>
    <property type="match status" value="1"/>
</dbReference>
<evidence type="ECO:0000256" key="11">
    <source>
        <dbReference type="SAM" id="Coils"/>
    </source>
</evidence>
<comment type="similarity">
    <text evidence="2">Belongs to the NSE4 family.</text>
</comment>
<evidence type="ECO:0000256" key="2">
    <source>
        <dbReference type="ARBA" id="ARBA00008997"/>
    </source>
</evidence>
<dbReference type="InterPro" id="IPR027786">
    <property type="entry name" value="Nse4/EID"/>
</dbReference>
<feature type="compositionally biased region" description="Acidic residues" evidence="12">
    <location>
        <begin position="1492"/>
        <end position="1522"/>
    </location>
</feature>
<feature type="region of interest" description="Disordered" evidence="12">
    <location>
        <begin position="945"/>
        <end position="988"/>
    </location>
</feature>
<feature type="compositionally biased region" description="Polar residues" evidence="12">
    <location>
        <begin position="945"/>
        <end position="959"/>
    </location>
</feature>
<evidence type="ECO:0000313" key="15">
    <source>
        <dbReference type="Proteomes" id="UP000195871"/>
    </source>
</evidence>
<evidence type="ECO:0000256" key="3">
    <source>
        <dbReference type="ARBA" id="ARBA00022763"/>
    </source>
</evidence>
<comment type="caution">
    <text evidence="14">The sequence shown here is derived from an EMBL/GenBank/DDBJ whole genome shotgun (WGS) entry which is preliminary data.</text>
</comment>
<dbReference type="SUPFAM" id="SSF46689">
    <property type="entry name" value="Homeodomain-like"/>
    <property type="match status" value="1"/>
</dbReference>
<dbReference type="InterPro" id="IPR017970">
    <property type="entry name" value="Homeobox_CS"/>
</dbReference>
<feature type="compositionally biased region" description="Low complexity" evidence="12">
    <location>
        <begin position="821"/>
        <end position="831"/>
    </location>
</feature>
<dbReference type="InterPro" id="IPR009057">
    <property type="entry name" value="Homeodomain-like_sf"/>
</dbReference>
<feature type="compositionally biased region" description="Basic and acidic residues" evidence="12">
    <location>
        <begin position="851"/>
        <end position="860"/>
    </location>
</feature>
<feature type="DNA-binding region" description="Homeobox" evidence="9">
    <location>
        <begin position="865"/>
        <end position="924"/>
    </location>
</feature>
<dbReference type="GO" id="GO:0000981">
    <property type="term" value="F:DNA-binding transcription factor activity, RNA polymerase II-specific"/>
    <property type="evidence" value="ECO:0007669"/>
    <property type="project" value="InterPro"/>
</dbReference>
<dbReference type="Proteomes" id="UP000195871">
    <property type="component" value="Unassembled WGS sequence"/>
</dbReference>
<dbReference type="GO" id="GO:0003677">
    <property type="term" value="F:DNA binding"/>
    <property type="evidence" value="ECO:0007669"/>
    <property type="project" value="UniProtKB-UniRule"/>
</dbReference>
<organism evidence="14 15">
    <name type="scientific">Pichia kudriavzevii</name>
    <name type="common">Yeast</name>
    <name type="synonym">Issatchenkia orientalis</name>
    <dbReference type="NCBI Taxonomy" id="4909"/>
    <lineage>
        <taxon>Eukaryota</taxon>
        <taxon>Fungi</taxon>
        <taxon>Dikarya</taxon>
        <taxon>Ascomycota</taxon>
        <taxon>Saccharomycotina</taxon>
        <taxon>Pichiomycetes</taxon>
        <taxon>Pichiales</taxon>
        <taxon>Pichiaceae</taxon>
        <taxon>Pichia</taxon>
    </lineage>
</organism>
<evidence type="ECO:0000313" key="14">
    <source>
        <dbReference type="EMBL" id="OUT20605.1"/>
    </source>
</evidence>
<evidence type="ECO:0000259" key="13">
    <source>
        <dbReference type="PROSITE" id="PS50071"/>
    </source>
</evidence>